<evidence type="ECO:0000313" key="3">
    <source>
        <dbReference type="Proteomes" id="UP000662259"/>
    </source>
</evidence>
<dbReference type="InterPro" id="IPR025489">
    <property type="entry name" value="DUF4381"/>
</dbReference>
<keyword evidence="1" id="KW-1133">Transmembrane helix</keyword>
<dbReference type="Proteomes" id="UP000662259">
    <property type="component" value="Unassembled WGS sequence"/>
</dbReference>
<dbReference type="EMBL" id="WIEZ01000007">
    <property type="protein sequence ID" value="NKM46112.1"/>
    <property type="molecule type" value="Genomic_DNA"/>
</dbReference>
<organism evidence="2 3">
    <name type="scientific">Rhizobium leguminosarum bv. viciae</name>
    <dbReference type="NCBI Taxonomy" id="387"/>
    <lineage>
        <taxon>Bacteria</taxon>
        <taxon>Pseudomonadati</taxon>
        <taxon>Pseudomonadota</taxon>
        <taxon>Alphaproteobacteria</taxon>
        <taxon>Hyphomicrobiales</taxon>
        <taxon>Rhizobiaceae</taxon>
        <taxon>Rhizobium/Agrobacterium group</taxon>
        <taxon>Rhizobium</taxon>
    </lineage>
</organism>
<name>A0A8I2GTR0_RHILV</name>
<gene>
    <name evidence="2" type="ORF">GFL91_14170</name>
</gene>
<sequence length="173" mass="19434">MEPAAKLDRITEMALHSLHDIATPEPVSWMPQTWGWGVLAGALLVMLALTGIRWILRYRANAYRREALALLNVIDEQLRNPATRCDGILELGEILKRTVLAAWPRREVASLSGDGWVRFLDAHDQDGAGRALERLLDDFEYHRAEIVADLPSNVCGDLVAAARDWIERHHVPA</sequence>
<protein>
    <submittedName>
        <fullName evidence="2">DUF4381 family protein</fullName>
    </submittedName>
</protein>
<comment type="caution">
    <text evidence="2">The sequence shown here is derived from an EMBL/GenBank/DDBJ whole genome shotgun (WGS) entry which is preliminary data.</text>
</comment>
<dbReference type="Pfam" id="PF14316">
    <property type="entry name" value="DUF4381"/>
    <property type="match status" value="1"/>
</dbReference>
<keyword evidence="1" id="KW-0472">Membrane</keyword>
<keyword evidence="1" id="KW-0812">Transmembrane</keyword>
<accession>A0A8I2GTR0</accession>
<dbReference type="RefSeq" id="WP_131720557.1">
    <property type="nucleotide sequence ID" value="NZ_SJMY01000032.1"/>
</dbReference>
<evidence type="ECO:0000256" key="1">
    <source>
        <dbReference type="SAM" id="Phobius"/>
    </source>
</evidence>
<feature type="transmembrane region" description="Helical" evidence="1">
    <location>
        <begin position="34"/>
        <end position="56"/>
    </location>
</feature>
<proteinExistence type="predicted"/>
<reference evidence="2" key="1">
    <citation type="submission" date="2019-10" db="EMBL/GenBank/DDBJ databases">
        <title>Rhizobium leguminosarum symbiovar viciae collection.</title>
        <authorList>
            <person name="Boivin S."/>
            <person name="Lepetit M."/>
        </authorList>
    </citation>
    <scope>NUCLEOTIDE SEQUENCE</scope>
    <source>
        <strain evidence="2">L143</strain>
    </source>
</reference>
<dbReference type="AlphaFoldDB" id="A0A8I2GTR0"/>
<evidence type="ECO:0000313" key="2">
    <source>
        <dbReference type="EMBL" id="NKM46112.1"/>
    </source>
</evidence>